<evidence type="ECO:0000313" key="2">
    <source>
        <dbReference type="Proteomes" id="UP000289734"/>
    </source>
</evidence>
<dbReference type="Proteomes" id="UP000289734">
    <property type="component" value="Unassembled WGS sequence"/>
</dbReference>
<dbReference type="PANTHER" id="PTHR35810">
    <property type="entry name" value="CYTOPLASMIC PROTEIN-RELATED"/>
    <property type="match status" value="1"/>
</dbReference>
<dbReference type="Pfam" id="PF13310">
    <property type="entry name" value="Virulence_RhuM"/>
    <property type="match status" value="1"/>
</dbReference>
<dbReference type="PANTHER" id="PTHR35810:SF1">
    <property type="entry name" value="CYTOPLASMIC PROTEIN"/>
    <property type="match status" value="1"/>
</dbReference>
<protein>
    <recommendedName>
        <fullName evidence="3">Cell filamentation protein Fic</fullName>
    </recommendedName>
</protein>
<gene>
    <name evidence="1" type="ORF">EQG68_07860</name>
</gene>
<dbReference type="EMBL" id="SBKQ01000007">
    <property type="protein sequence ID" value="RXR32148.1"/>
    <property type="molecule type" value="Genomic_DNA"/>
</dbReference>
<dbReference type="OrthoDB" id="9802752at2"/>
<dbReference type="AlphaFoldDB" id="A0A4Q1KQ69"/>
<dbReference type="InterPro" id="IPR011204">
    <property type="entry name" value="Virulence_RhuM-like"/>
</dbReference>
<keyword evidence="2" id="KW-1185">Reference proteome</keyword>
<name>A0A4Q1KQ69_9FLAO</name>
<proteinExistence type="predicted"/>
<accession>A0A4Q1KQ69</accession>
<organism evidence="1 2">
    <name type="scientific">Flavobacterium piscinae</name>
    <dbReference type="NCBI Taxonomy" id="2506424"/>
    <lineage>
        <taxon>Bacteria</taxon>
        <taxon>Pseudomonadati</taxon>
        <taxon>Bacteroidota</taxon>
        <taxon>Flavobacteriia</taxon>
        <taxon>Flavobacteriales</taxon>
        <taxon>Flavobacteriaceae</taxon>
        <taxon>Flavobacterium</taxon>
    </lineage>
</organism>
<evidence type="ECO:0000313" key="1">
    <source>
        <dbReference type="EMBL" id="RXR32148.1"/>
    </source>
</evidence>
<comment type="caution">
    <text evidence="1">The sequence shown here is derived from an EMBL/GenBank/DDBJ whole genome shotgun (WGS) entry which is preliminary data.</text>
</comment>
<sequence>MQNTIVFYQSEKKNVTINVTYLNESFWLSQKMIAHLFGVDRTVITKHIKNIFETNELYEDSVSAIFAHTAEDGKKYNTKFYNLDVIIAVGYRVNSKEATQFRIWATQTLKEFIIKGFVLNDEMLKNGKPFGKDYLELSNTKNIFLT</sequence>
<evidence type="ECO:0008006" key="3">
    <source>
        <dbReference type="Google" id="ProtNLM"/>
    </source>
</evidence>
<reference evidence="2" key="1">
    <citation type="submission" date="2019-01" db="EMBL/GenBank/DDBJ databases">
        <title>Cytophagaceae bacterium strain CAR-16.</title>
        <authorList>
            <person name="Chen W.-M."/>
        </authorList>
    </citation>
    <scope>NUCLEOTIDE SEQUENCE [LARGE SCALE GENOMIC DNA]</scope>
    <source>
        <strain evidence="2">ICH-30</strain>
    </source>
</reference>
<dbReference type="RefSeq" id="WP_129464264.1">
    <property type="nucleotide sequence ID" value="NZ_SBKQ01000007.1"/>
</dbReference>